<sequence length="358" mass="40209">MSVIWDTQRHHLSCIQDPPGVQLYTQTGSVTKGGLTLPVYRCARGSTSLESFHNHLNCFIPGTSTNLEIFQAYLLEVAHYSTASMSSASVFLAVVLCKTTLSQDSTQLIGVEYLCSQQSWEFRENFGQDPDAPDGIPADLGDIEDEGFGDEAEEQDHTISPLFQPRKLYACLVIHRHPLIPPRACHLSCRKMYVCRRPDGTPGFDRVVDLARYLVELREKPCISDREAADIVRLWDRLPDTDSVSYPLRHKERLLQGRFKATHSKTSTCHGKESLKRLVNICTCMLARVRPAQWPNIIEIVEAVCLDSAPFIQQEKVKGGVSMNRLAPLYTITSRIRKTGGNAQHSEDTKIISFECQS</sequence>
<protein>
    <submittedName>
        <fullName evidence="1">Uncharacterized protein</fullName>
    </submittedName>
</protein>
<gene>
    <name evidence="1" type="ORF">QQF64_031690</name>
</gene>
<dbReference type="Proteomes" id="UP001558613">
    <property type="component" value="Unassembled WGS sequence"/>
</dbReference>
<dbReference type="PANTHER" id="PTHR47773">
    <property type="entry name" value="SI:DKEY-9I5.2-RELATED"/>
    <property type="match status" value="1"/>
</dbReference>
<evidence type="ECO:0000313" key="2">
    <source>
        <dbReference type="Proteomes" id="UP001558613"/>
    </source>
</evidence>
<reference evidence="1 2" key="1">
    <citation type="submission" date="2023-09" db="EMBL/GenBank/DDBJ databases">
        <authorList>
            <person name="Wang M."/>
        </authorList>
    </citation>
    <scope>NUCLEOTIDE SEQUENCE [LARGE SCALE GENOMIC DNA]</scope>
    <source>
        <strain evidence="1">GT-2023</strain>
        <tissue evidence="1">Liver</tissue>
    </source>
</reference>
<proteinExistence type="predicted"/>
<dbReference type="PANTHER" id="PTHR47773:SF1">
    <property type="entry name" value="C2H2-TYPE DOMAIN-CONTAINING PROTEIN"/>
    <property type="match status" value="1"/>
</dbReference>
<name>A0ABR3MXU2_9TELE</name>
<dbReference type="EMBL" id="JAYMGO010000008">
    <property type="protein sequence ID" value="KAL1269401.1"/>
    <property type="molecule type" value="Genomic_DNA"/>
</dbReference>
<comment type="caution">
    <text evidence="1">The sequence shown here is derived from an EMBL/GenBank/DDBJ whole genome shotgun (WGS) entry which is preliminary data.</text>
</comment>
<accession>A0ABR3MXU2</accession>
<organism evidence="1 2">
    <name type="scientific">Cirrhinus molitorella</name>
    <name type="common">mud carp</name>
    <dbReference type="NCBI Taxonomy" id="172907"/>
    <lineage>
        <taxon>Eukaryota</taxon>
        <taxon>Metazoa</taxon>
        <taxon>Chordata</taxon>
        <taxon>Craniata</taxon>
        <taxon>Vertebrata</taxon>
        <taxon>Euteleostomi</taxon>
        <taxon>Actinopterygii</taxon>
        <taxon>Neopterygii</taxon>
        <taxon>Teleostei</taxon>
        <taxon>Ostariophysi</taxon>
        <taxon>Cypriniformes</taxon>
        <taxon>Cyprinidae</taxon>
        <taxon>Labeoninae</taxon>
        <taxon>Labeonini</taxon>
        <taxon>Cirrhinus</taxon>
    </lineage>
</organism>
<evidence type="ECO:0000313" key="1">
    <source>
        <dbReference type="EMBL" id="KAL1269401.1"/>
    </source>
</evidence>
<keyword evidence="2" id="KW-1185">Reference proteome</keyword>